<reference evidence="1 2" key="1">
    <citation type="submission" date="2009-12" db="EMBL/GenBank/DDBJ databases">
        <authorList>
            <person name="Shrivastava S."/>
            <person name="Madupu R."/>
            <person name="Durkin A.S."/>
            <person name="Torralba M."/>
            <person name="Methe B."/>
            <person name="Sutton G.G."/>
            <person name="Strausberg R.L."/>
            <person name="Nelson K.E."/>
        </authorList>
    </citation>
    <scope>NUCLEOTIDE SEQUENCE [LARGE SCALE GENOMIC DNA]</scope>
    <source>
        <strain evidence="1 2">W5455</strain>
    </source>
</reference>
<accession>A0ABM9ZTL4</accession>
<evidence type="ECO:0000313" key="2">
    <source>
        <dbReference type="Proteomes" id="UP000006462"/>
    </source>
</evidence>
<gene>
    <name evidence="1" type="ORF">HMPREF7215_1178</name>
</gene>
<dbReference type="Proteomes" id="UP000006462">
    <property type="component" value="Unassembled WGS sequence"/>
</dbReference>
<comment type="caution">
    <text evidence="1">The sequence shown here is derived from an EMBL/GenBank/DDBJ whole genome shotgun (WGS) entry which is preliminary data.</text>
</comment>
<dbReference type="EMBL" id="ADFP01000086">
    <property type="protein sequence ID" value="EFB90267.1"/>
    <property type="molecule type" value="Genomic_DNA"/>
</dbReference>
<proteinExistence type="predicted"/>
<organism evidence="1 2">
    <name type="scientific">Pyramidobacter piscolens W5455</name>
    <dbReference type="NCBI Taxonomy" id="352165"/>
    <lineage>
        <taxon>Bacteria</taxon>
        <taxon>Thermotogati</taxon>
        <taxon>Synergistota</taxon>
        <taxon>Synergistia</taxon>
        <taxon>Synergistales</taxon>
        <taxon>Dethiosulfovibrionaceae</taxon>
        <taxon>Pyramidobacter</taxon>
    </lineage>
</organism>
<name>A0ABM9ZTL4_9BACT</name>
<sequence>MKRSSLLQRGFRTDYNGWRRFMTARPVFMYYNKGSSKPRSLSEGEQEV</sequence>
<protein>
    <submittedName>
        <fullName evidence="1">Uncharacterized protein</fullName>
    </submittedName>
</protein>
<evidence type="ECO:0000313" key="1">
    <source>
        <dbReference type="EMBL" id="EFB90267.1"/>
    </source>
</evidence>
<keyword evidence="2" id="KW-1185">Reference proteome</keyword>